<keyword evidence="3" id="KW-1185">Reference proteome</keyword>
<proteinExistence type="predicted"/>
<name>A0ABQ1MNE6_9BURK</name>
<evidence type="ECO:0000313" key="3">
    <source>
        <dbReference type="Proteomes" id="UP000602004"/>
    </source>
</evidence>
<dbReference type="Pfam" id="PF03797">
    <property type="entry name" value="Autotransporter"/>
    <property type="match status" value="1"/>
</dbReference>
<reference evidence="3" key="1">
    <citation type="journal article" date="2019" name="Int. J. Syst. Evol. Microbiol.">
        <title>The Global Catalogue of Microorganisms (GCM) 10K type strain sequencing project: providing services to taxonomists for standard genome sequencing and annotation.</title>
        <authorList>
            <consortium name="The Broad Institute Genomics Platform"/>
            <consortium name="The Broad Institute Genome Sequencing Center for Infectious Disease"/>
            <person name="Wu L."/>
            <person name="Ma J."/>
        </authorList>
    </citation>
    <scope>NUCLEOTIDE SEQUENCE [LARGE SCALE GENOMIC DNA]</scope>
    <source>
        <strain evidence="3">CGMCC 1.15103</strain>
    </source>
</reference>
<feature type="domain" description="Autotransporter" evidence="1">
    <location>
        <begin position="3"/>
        <end position="86"/>
    </location>
</feature>
<evidence type="ECO:0000313" key="2">
    <source>
        <dbReference type="EMBL" id="GGC43640.1"/>
    </source>
</evidence>
<gene>
    <name evidence="2" type="ORF">GCM10011400_33320</name>
</gene>
<dbReference type="SUPFAM" id="SSF103515">
    <property type="entry name" value="Autotransporter"/>
    <property type="match status" value="1"/>
</dbReference>
<accession>A0ABQ1MNE6</accession>
<sequence>MKSDLGAKLERGFATPYGVLVPDVGAAWRHEYVHGRQLTTSSFAADASGETTFTTTGASPVSDMAVVSAGVTLLRASNLTLTLRYELQAAPRYVSQTGSVRLRQLF</sequence>
<dbReference type="InterPro" id="IPR005546">
    <property type="entry name" value="Autotransporte_beta"/>
</dbReference>
<evidence type="ECO:0000259" key="1">
    <source>
        <dbReference type="Pfam" id="PF03797"/>
    </source>
</evidence>
<comment type="caution">
    <text evidence="2">The sequence shown here is derived from an EMBL/GenBank/DDBJ whole genome shotgun (WGS) entry which is preliminary data.</text>
</comment>
<organism evidence="2 3">
    <name type="scientific">Paraburkholderia caffeinilytica</name>
    <dbReference type="NCBI Taxonomy" id="1761016"/>
    <lineage>
        <taxon>Bacteria</taxon>
        <taxon>Pseudomonadati</taxon>
        <taxon>Pseudomonadota</taxon>
        <taxon>Betaproteobacteria</taxon>
        <taxon>Burkholderiales</taxon>
        <taxon>Burkholderiaceae</taxon>
        <taxon>Paraburkholderia</taxon>
    </lineage>
</organism>
<dbReference type="Gene3D" id="2.40.128.130">
    <property type="entry name" value="Autotransporter beta-domain"/>
    <property type="match status" value="1"/>
</dbReference>
<protein>
    <recommendedName>
        <fullName evidence="1">Autotransporter domain-containing protein</fullName>
    </recommendedName>
</protein>
<dbReference type="Proteomes" id="UP000602004">
    <property type="component" value="Unassembled WGS sequence"/>
</dbReference>
<dbReference type="EMBL" id="BMHL01000005">
    <property type="protein sequence ID" value="GGC43640.1"/>
    <property type="molecule type" value="Genomic_DNA"/>
</dbReference>
<dbReference type="InterPro" id="IPR036709">
    <property type="entry name" value="Autotransporte_beta_dom_sf"/>
</dbReference>